<dbReference type="GO" id="GO:0044874">
    <property type="term" value="P:lipoprotein localization to outer membrane"/>
    <property type="evidence" value="ECO:0007669"/>
    <property type="project" value="TreeGrafter"/>
</dbReference>
<dbReference type="AlphaFoldDB" id="A0A1J4VB05"/>
<dbReference type="EMBL" id="MNVO01000057">
    <property type="protein sequence ID" value="OIO31734.1"/>
    <property type="molecule type" value="Genomic_DNA"/>
</dbReference>
<feature type="transmembrane region" description="Helical" evidence="7">
    <location>
        <begin position="287"/>
        <end position="313"/>
    </location>
</feature>
<dbReference type="PANTHER" id="PTHR30489:SF0">
    <property type="entry name" value="LIPOPROTEIN-RELEASING SYSTEM TRANSMEMBRANE PROTEIN LOLE"/>
    <property type="match status" value="1"/>
</dbReference>
<dbReference type="Pfam" id="PF02687">
    <property type="entry name" value="FtsX"/>
    <property type="match status" value="1"/>
</dbReference>
<evidence type="ECO:0000256" key="5">
    <source>
        <dbReference type="ARBA" id="ARBA00022989"/>
    </source>
</evidence>
<evidence type="ECO:0000256" key="2">
    <source>
        <dbReference type="ARBA" id="ARBA00005236"/>
    </source>
</evidence>
<dbReference type="PANTHER" id="PTHR30489">
    <property type="entry name" value="LIPOPROTEIN-RELEASING SYSTEM TRANSMEMBRANE PROTEIN LOLE"/>
    <property type="match status" value="1"/>
</dbReference>
<comment type="similarity">
    <text evidence="2">Belongs to the ABC-4 integral membrane protein family. LolC/E subfamily.</text>
</comment>
<proteinExistence type="inferred from homology"/>
<evidence type="ECO:0000256" key="1">
    <source>
        <dbReference type="ARBA" id="ARBA00004651"/>
    </source>
</evidence>
<evidence type="ECO:0000256" key="4">
    <source>
        <dbReference type="ARBA" id="ARBA00022692"/>
    </source>
</evidence>
<evidence type="ECO:0000256" key="3">
    <source>
        <dbReference type="ARBA" id="ARBA00022475"/>
    </source>
</evidence>
<dbReference type="InterPro" id="IPR025857">
    <property type="entry name" value="MacB_PCD"/>
</dbReference>
<accession>A0A1J4VB05</accession>
<dbReference type="STRING" id="1805282.AUJ44_03995"/>
<evidence type="ECO:0000256" key="6">
    <source>
        <dbReference type="ARBA" id="ARBA00023136"/>
    </source>
</evidence>
<reference evidence="10 11" key="1">
    <citation type="journal article" date="2016" name="Environ. Microbiol.">
        <title>Genomic resolution of a cold subsurface aquifer community provides metabolic insights for novel microbes adapted to high CO concentrations.</title>
        <authorList>
            <person name="Probst A.J."/>
            <person name="Castelle C.J."/>
            <person name="Singh A."/>
            <person name="Brown C.T."/>
            <person name="Anantharaman K."/>
            <person name="Sharon I."/>
            <person name="Hug L.A."/>
            <person name="Burstein D."/>
            <person name="Emerson J.B."/>
            <person name="Thomas B.C."/>
            <person name="Banfield J.F."/>
        </authorList>
    </citation>
    <scope>NUCLEOTIDE SEQUENCE [LARGE SCALE GENOMIC DNA]</scope>
    <source>
        <strain evidence="10">CG1_02_47_685</strain>
    </source>
</reference>
<keyword evidence="3" id="KW-1003">Cell membrane</keyword>
<comment type="caution">
    <text evidence="10">The sequence shown here is derived from an EMBL/GenBank/DDBJ whole genome shotgun (WGS) entry which is preliminary data.</text>
</comment>
<feature type="transmembrane region" description="Helical" evidence="7">
    <location>
        <begin position="384"/>
        <end position="403"/>
    </location>
</feature>
<evidence type="ECO:0000259" key="8">
    <source>
        <dbReference type="Pfam" id="PF02687"/>
    </source>
</evidence>
<comment type="subcellular location">
    <subcellularLocation>
        <location evidence="1">Cell membrane</location>
        <topology evidence="1">Multi-pass membrane protein</topology>
    </subcellularLocation>
</comment>
<keyword evidence="4 7" id="KW-0812">Transmembrane</keyword>
<evidence type="ECO:0000313" key="11">
    <source>
        <dbReference type="Proteomes" id="UP000183206"/>
    </source>
</evidence>
<dbReference type="InterPro" id="IPR003838">
    <property type="entry name" value="ABC3_permease_C"/>
</dbReference>
<feature type="transmembrane region" description="Helical" evidence="7">
    <location>
        <begin position="28"/>
        <end position="53"/>
    </location>
</feature>
<gene>
    <name evidence="10" type="ORF">AUJ44_03995</name>
</gene>
<evidence type="ECO:0000313" key="10">
    <source>
        <dbReference type="EMBL" id="OIO31734.1"/>
    </source>
</evidence>
<sequence length="419" mass="46126">MFPRFTLNLRIGFFLATRQIRRTSPWTTVLIISVMVLTFLNLVVVSGMLVGLVQGIGNATRKEYTSDIIISTLDNKKYIEESANITSLLGTIPEIDSLSRRYVEGAILEANYASRKENEKPNTANVQIFGIDPADEDAVTGLAAHIIDGSYLSSGDYDQIILGNHLLTQYILIEDPNLATLDNVGVGTKIRISVANTVREVTIKGIMESKVDLRSRNAFMIDTQFRNMIGRNDRNVDAIAVLLKKGADPVAVRDKLIRDGVTAFAKVQTYDDAQPKFVKDVVKTFNILGTVFGSIGIVVSSITIFIVIFINAITRRKFIGILKAIGIRGQAIEISYIFQSIFYAVIGSSLGLVLVYSSLVPFFLSHPIDFPFSDGILVAPPKETFIRMGLLVLSTVVAGFIPARMIVRKNTLNSILGRN</sequence>
<dbReference type="Proteomes" id="UP000183206">
    <property type="component" value="Unassembled WGS sequence"/>
</dbReference>
<feature type="domain" description="MacB-like periplasmic core" evidence="9">
    <location>
        <begin position="48"/>
        <end position="256"/>
    </location>
</feature>
<dbReference type="Pfam" id="PF12704">
    <property type="entry name" value="MacB_PCD"/>
    <property type="match status" value="1"/>
</dbReference>
<feature type="transmembrane region" description="Helical" evidence="7">
    <location>
        <begin position="334"/>
        <end position="364"/>
    </location>
</feature>
<evidence type="ECO:0000256" key="7">
    <source>
        <dbReference type="SAM" id="Phobius"/>
    </source>
</evidence>
<keyword evidence="6 7" id="KW-0472">Membrane</keyword>
<feature type="domain" description="ABC3 transporter permease C-terminal" evidence="8">
    <location>
        <begin position="291"/>
        <end position="410"/>
    </location>
</feature>
<name>A0A1J4VB05_9BACT</name>
<organism evidence="10 11">
    <name type="scientific">Candidatus Nomurabacteria bacterium CG1_02_47_685</name>
    <dbReference type="NCBI Taxonomy" id="1805282"/>
    <lineage>
        <taxon>Bacteria</taxon>
        <taxon>Candidatus Nomuraibacteriota</taxon>
    </lineage>
</organism>
<keyword evidence="5 7" id="KW-1133">Transmembrane helix</keyword>
<dbReference type="GO" id="GO:0098797">
    <property type="term" value="C:plasma membrane protein complex"/>
    <property type="evidence" value="ECO:0007669"/>
    <property type="project" value="TreeGrafter"/>
</dbReference>
<dbReference type="InterPro" id="IPR051447">
    <property type="entry name" value="Lipoprotein-release_system"/>
</dbReference>
<protein>
    <submittedName>
        <fullName evidence="10">Uncharacterized protein</fullName>
    </submittedName>
</protein>
<evidence type="ECO:0000259" key="9">
    <source>
        <dbReference type="Pfam" id="PF12704"/>
    </source>
</evidence>